<protein>
    <submittedName>
        <fullName evidence="2">Uncharacterized protein</fullName>
    </submittedName>
</protein>
<gene>
    <name evidence="2" type="ORF">HD556DRAFT_1437971</name>
</gene>
<proteinExistence type="predicted"/>
<name>A0A9P7J4W2_9AGAM</name>
<comment type="caution">
    <text evidence="2">The sequence shown here is derived from an EMBL/GenBank/DDBJ whole genome shotgun (WGS) entry which is preliminary data.</text>
</comment>
<dbReference type="RefSeq" id="XP_041165806.1">
    <property type="nucleotide sequence ID" value="XM_041305775.1"/>
</dbReference>
<organism evidence="2 3">
    <name type="scientific">Suillus plorans</name>
    <dbReference type="NCBI Taxonomy" id="116603"/>
    <lineage>
        <taxon>Eukaryota</taxon>
        <taxon>Fungi</taxon>
        <taxon>Dikarya</taxon>
        <taxon>Basidiomycota</taxon>
        <taxon>Agaricomycotina</taxon>
        <taxon>Agaricomycetes</taxon>
        <taxon>Agaricomycetidae</taxon>
        <taxon>Boletales</taxon>
        <taxon>Suillineae</taxon>
        <taxon>Suillaceae</taxon>
        <taxon>Suillus</taxon>
    </lineage>
</organism>
<dbReference type="Proteomes" id="UP000719766">
    <property type="component" value="Unassembled WGS sequence"/>
</dbReference>
<reference evidence="2" key="1">
    <citation type="journal article" date="2020" name="New Phytol.">
        <title>Comparative genomics reveals dynamic genome evolution in host specialist ectomycorrhizal fungi.</title>
        <authorList>
            <person name="Lofgren L.A."/>
            <person name="Nguyen N.H."/>
            <person name="Vilgalys R."/>
            <person name="Ruytinx J."/>
            <person name="Liao H.L."/>
            <person name="Branco S."/>
            <person name="Kuo A."/>
            <person name="LaButti K."/>
            <person name="Lipzen A."/>
            <person name="Andreopoulos W."/>
            <person name="Pangilinan J."/>
            <person name="Riley R."/>
            <person name="Hundley H."/>
            <person name="Na H."/>
            <person name="Barry K."/>
            <person name="Grigoriev I.V."/>
            <person name="Stajich J.E."/>
            <person name="Kennedy P.G."/>
        </authorList>
    </citation>
    <scope>NUCLEOTIDE SEQUENCE</scope>
    <source>
        <strain evidence="2">S12</strain>
    </source>
</reference>
<evidence type="ECO:0000256" key="1">
    <source>
        <dbReference type="SAM" id="MobiDB-lite"/>
    </source>
</evidence>
<dbReference type="OrthoDB" id="2660902at2759"/>
<keyword evidence="3" id="KW-1185">Reference proteome</keyword>
<dbReference type="AlphaFoldDB" id="A0A9P7J4W2"/>
<feature type="region of interest" description="Disordered" evidence="1">
    <location>
        <begin position="210"/>
        <end position="237"/>
    </location>
</feature>
<accession>A0A9P7J4W2</accession>
<dbReference type="GeneID" id="64599539"/>
<evidence type="ECO:0000313" key="3">
    <source>
        <dbReference type="Proteomes" id="UP000719766"/>
    </source>
</evidence>
<evidence type="ECO:0000313" key="2">
    <source>
        <dbReference type="EMBL" id="KAG1802909.1"/>
    </source>
</evidence>
<sequence>MSIQKRNYIQQLAAVIFINDKDPTIHALYKEHPFSLIKPVESWLGKKYNAANKGLGQTGAGVKSIKELDADPHTKNLIAQLLLQFPWWSDLHGWWRTNPFYNTAFLTADPGQDFASEALKFFTRALHNKDKGSGEMDLDDEDLEPGEILKQPLGRKETLAGASCPPIESDDNLYGDLSHLNKPSFLQHRTHSCIPSPQISVTDLLSLDSPSLTTSPLPPLNLRLDHYSHSPSYPAVA</sequence>
<dbReference type="EMBL" id="JABBWE010000005">
    <property type="protein sequence ID" value="KAG1802909.1"/>
    <property type="molecule type" value="Genomic_DNA"/>
</dbReference>